<protein>
    <recommendedName>
        <fullName evidence="4">Secreted protein</fullName>
    </recommendedName>
</protein>
<dbReference type="InterPro" id="IPR053161">
    <property type="entry name" value="Ulvan_degrading_GH"/>
</dbReference>
<comment type="caution">
    <text evidence="2">The sequence shown here is derived from an EMBL/GenBank/DDBJ whole genome shotgun (WGS) entry which is preliminary data.</text>
</comment>
<evidence type="ECO:0008006" key="4">
    <source>
        <dbReference type="Google" id="ProtNLM"/>
    </source>
</evidence>
<sequence>MVRFEKLLLLQAVGVLGLARPAPPAPSSTLGTFENPSVHSRPRFRYWLPDSGVDKEIVATNIKESGKRGAGGVEFLPFYNYGGETGDPALDANWVVNGFGTPAFRDVFLAALQAHKDAGLLMDFALGPNQGQGVPAESDDEGLQWDLVPFSLEIPTNGTFHGPIPGWGTGELVAVVSAHILSQANVSLPEINSPFLSAQDGYLSLVLDHESLTDITDQVSEDGELSISFPAYTGGIGHRVFAYYQKQTLHKNLKFANNATATIWDNGSYAVDHFSARGAQTVIQFWEEYVLIDGIKELLMEVGNYESGAGYINDYRSVLEDCYGEYLETLTEWVHEELHLEFSAQVSYNLPMDMAANIPVVDAPECESLQFQDSVDAYRQYSGPAMLAGKEVISNEMGATTAAYGYTFPSLLFSVGRAVVGGVNQLVLHGQSYTGDYYETTWPGYTAFSYSTSELYSNKQPSWDNGLSDVLNFFARVQYTQRQGTPRVDVAIYNRVSATDSVNFPSMYEFDDLVNQGWSWAYISPDNFALPQATVRNGILGPDGPRFKALVVTSNSNMTFTGVRKIRDYATHGLPIILCGGLPDIYTSGSTNETAMIKAELTHLSALANVYTVQAGGVADTLAALGLSPNVKVQTDGIWLTTWREYPSTGIDYALVFSDTNASSGYITVTGAAKDKIPFYLNAWTGAVSPVFTYNVTDSGLTTPLSLAGNQTVIVAFYPRSSSRSAIPKFHAIKTPPSVISATFNQRDGWVAHVTNQRSQDKAAKIHLSNGKSVNLSLYRKIASAFHLTNWNLIVEHWEAPTNLSDASTVARKYNTTHELSSLVSWTEIPILRNVSGLGYYHTSFQWPPAKQGHVAADGAYIVFPPILHAIQVSVNGHRVPPLDYTDAKADIGPYLKKGQNEILAVVPTTMWNYIRSILSDIRDQGRLPGLLTEGLPVPGISDNGLVGKVRVVPYVGVGIS</sequence>
<dbReference type="Proteomes" id="UP001610334">
    <property type="component" value="Unassembled WGS sequence"/>
</dbReference>
<dbReference type="InterPro" id="IPR008979">
    <property type="entry name" value="Galactose-bd-like_sf"/>
</dbReference>
<keyword evidence="3" id="KW-1185">Reference proteome</keyword>
<evidence type="ECO:0000256" key="1">
    <source>
        <dbReference type="SAM" id="SignalP"/>
    </source>
</evidence>
<evidence type="ECO:0000313" key="3">
    <source>
        <dbReference type="Proteomes" id="UP001610334"/>
    </source>
</evidence>
<evidence type="ECO:0000313" key="2">
    <source>
        <dbReference type="EMBL" id="KAL2811612.1"/>
    </source>
</evidence>
<proteinExistence type="predicted"/>
<dbReference type="PANTHER" id="PTHR36848">
    <property type="entry name" value="DNA-BINDING PROTEIN (PUTATIVE SECRETED PROTEIN)-RELATED"/>
    <property type="match status" value="1"/>
</dbReference>
<dbReference type="PANTHER" id="PTHR36848:SF2">
    <property type="entry name" value="SECRETED PROTEIN"/>
    <property type="match status" value="1"/>
</dbReference>
<dbReference type="EMBL" id="JBFXLT010000056">
    <property type="protein sequence ID" value="KAL2811612.1"/>
    <property type="molecule type" value="Genomic_DNA"/>
</dbReference>
<dbReference type="Gene3D" id="2.60.120.260">
    <property type="entry name" value="Galactose-binding domain-like"/>
    <property type="match status" value="1"/>
</dbReference>
<accession>A0ABR4H826</accession>
<dbReference type="SUPFAM" id="SSF49785">
    <property type="entry name" value="Galactose-binding domain-like"/>
    <property type="match status" value="1"/>
</dbReference>
<feature type="chain" id="PRO_5047444097" description="Secreted protein" evidence="1">
    <location>
        <begin position="20"/>
        <end position="961"/>
    </location>
</feature>
<name>A0ABR4H826_9EURO</name>
<feature type="signal peptide" evidence="1">
    <location>
        <begin position="1"/>
        <end position="19"/>
    </location>
</feature>
<gene>
    <name evidence="2" type="ORF">BJX63DRAFT_444029</name>
</gene>
<keyword evidence="1" id="KW-0732">Signal</keyword>
<reference evidence="2 3" key="1">
    <citation type="submission" date="2024-07" db="EMBL/GenBank/DDBJ databases">
        <title>Section-level genome sequencing and comparative genomics of Aspergillus sections Usti and Cavernicolus.</title>
        <authorList>
            <consortium name="Lawrence Berkeley National Laboratory"/>
            <person name="Nybo J.L."/>
            <person name="Vesth T.C."/>
            <person name="Theobald S."/>
            <person name="Frisvad J.C."/>
            <person name="Larsen T.O."/>
            <person name="Kjaerboelling I."/>
            <person name="Rothschild-Mancinelli K."/>
            <person name="Lyhne E.K."/>
            <person name="Kogle M.E."/>
            <person name="Barry K."/>
            <person name="Clum A."/>
            <person name="Na H."/>
            <person name="Ledsgaard L."/>
            <person name="Lin J."/>
            <person name="Lipzen A."/>
            <person name="Kuo A."/>
            <person name="Riley R."/>
            <person name="Mondo S."/>
            <person name="Labutti K."/>
            <person name="Haridas S."/>
            <person name="Pangalinan J."/>
            <person name="Salamov A.A."/>
            <person name="Simmons B.A."/>
            <person name="Magnuson J.K."/>
            <person name="Chen J."/>
            <person name="Drula E."/>
            <person name="Henrissat B."/>
            <person name="Wiebenga A."/>
            <person name="Lubbers R.J."/>
            <person name="Gomes A.C."/>
            <person name="Makela M.R."/>
            <person name="Stajich J."/>
            <person name="Grigoriev I.V."/>
            <person name="Mortensen U.H."/>
            <person name="De Vries R.P."/>
            <person name="Baker S.E."/>
            <person name="Andersen M.R."/>
        </authorList>
    </citation>
    <scope>NUCLEOTIDE SEQUENCE [LARGE SCALE GENOMIC DNA]</scope>
    <source>
        <strain evidence="2 3">CBS 588.65</strain>
    </source>
</reference>
<organism evidence="2 3">
    <name type="scientific">Aspergillus granulosus</name>
    <dbReference type="NCBI Taxonomy" id="176169"/>
    <lineage>
        <taxon>Eukaryota</taxon>
        <taxon>Fungi</taxon>
        <taxon>Dikarya</taxon>
        <taxon>Ascomycota</taxon>
        <taxon>Pezizomycotina</taxon>
        <taxon>Eurotiomycetes</taxon>
        <taxon>Eurotiomycetidae</taxon>
        <taxon>Eurotiales</taxon>
        <taxon>Aspergillaceae</taxon>
        <taxon>Aspergillus</taxon>
        <taxon>Aspergillus subgen. Nidulantes</taxon>
    </lineage>
</organism>
<dbReference type="Pfam" id="PF17132">
    <property type="entry name" value="Glyco_hydro_106"/>
    <property type="match status" value="1"/>
</dbReference>